<dbReference type="PROSITE" id="PS51077">
    <property type="entry name" value="HTH_ICLR"/>
    <property type="match status" value="1"/>
</dbReference>
<dbReference type="Pfam" id="PF09339">
    <property type="entry name" value="HTH_IclR"/>
    <property type="match status" value="1"/>
</dbReference>
<gene>
    <name evidence="6" type="ORF">AVDCRST_MAG19-3458</name>
</gene>
<dbReference type="GO" id="GO:0003677">
    <property type="term" value="F:DNA binding"/>
    <property type="evidence" value="ECO:0007669"/>
    <property type="project" value="UniProtKB-KW"/>
</dbReference>
<keyword evidence="2" id="KW-0238">DNA-binding</keyword>
<dbReference type="SUPFAM" id="SSF55781">
    <property type="entry name" value="GAF domain-like"/>
    <property type="match status" value="1"/>
</dbReference>
<dbReference type="Pfam" id="PF01614">
    <property type="entry name" value="IclR_C"/>
    <property type="match status" value="1"/>
</dbReference>
<dbReference type="GO" id="GO:0045892">
    <property type="term" value="P:negative regulation of DNA-templated transcription"/>
    <property type="evidence" value="ECO:0007669"/>
    <property type="project" value="TreeGrafter"/>
</dbReference>
<evidence type="ECO:0000313" key="6">
    <source>
        <dbReference type="EMBL" id="CAA9577322.1"/>
    </source>
</evidence>
<dbReference type="EMBL" id="CADCWL010000198">
    <property type="protein sequence ID" value="CAA9577322.1"/>
    <property type="molecule type" value="Genomic_DNA"/>
</dbReference>
<protein>
    <submittedName>
        <fullName evidence="6">Transcriptional regulator, IclR family</fullName>
    </submittedName>
</protein>
<feature type="domain" description="HTH iclR-type" evidence="4">
    <location>
        <begin position="10"/>
        <end position="72"/>
    </location>
</feature>
<dbReference type="Gene3D" id="3.30.450.40">
    <property type="match status" value="1"/>
</dbReference>
<organism evidence="6">
    <name type="scientific">uncultured Thermomicrobiales bacterium</name>
    <dbReference type="NCBI Taxonomy" id="1645740"/>
    <lineage>
        <taxon>Bacteria</taxon>
        <taxon>Pseudomonadati</taxon>
        <taxon>Thermomicrobiota</taxon>
        <taxon>Thermomicrobia</taxon>
        <taxon>Thermomicrobiales</taxon>
        <taxon>environmental samples</taxon>
    </lineage>
</organism>
<dbReference type="AlphaFoldDB" id="A0A6J4VEV0"/>
<keyword evidence="1" id="KW-0805">Transcription regulation</keyword>
<dbReference type="InterPro" id="IPR050707">
    <property type="entry name" value="HTH_MetabolicPath_Reg"/>
</dbReference>
<dbReference type="Gene3D" id="1.10.10.10">
    <property type="entry name" value="Winged helix-like DNA-binding domain superfamily/Winged helix DNA-binding domain"/>
    <property type="match status" value="1"/>
</dbReference>
<dbReference type="PANTHER" id="PTHR30136:SF35">
    <property type="entry name" value="HTH-TYPE TRANSCRIPTIONAL REGULATOR RV1719"/>
    <property type="match status" value="1"/>
</dbReference>
<dbReference type="SUPFAM" id="SSF46785">
    <property type="entry name" value="Winged helix' DNA-binding domain"/>
    <property type="match status" value="1"/>
</dbReference>
<evidence type="ECO:0000256" key="1">
    <source>
        <dbReference type="ARBA" id="ARBA00023015"/>
    </source>
</evidence>
<dbReference type="GO" id="GO:0003700">
    <property type="term" value="F:DNA-binding transcription factor activity"/>
    <property type="evidence" value="ECO:0007669"/>
    <property type="project" value="TreeGrafter"/>
</dbReference>
<keyword evidence="3" id="KW-0804">Transcription</keyword>
<dbReference type="InterPro" id="IPR005471">
    <property type="entry name" value="Tscrpt_reg_IclR_N"/>
</dbReference>
<dbReference type="InterPro" id="IPR014757">
    <property type="entry name" value="Tscrpt_reg_IclR_C"/>
</dbReference>
<dbReference type="PROSITE" id="PS51078">
    <property type="entry name" value="ICLR_ED"/>
    <property type="match status" value="1"/>
</dbReference>
<dbReference type="PANTHER" id="PTHR30136">
    <property type="entry name" value="HELIX-TURN-HELIX TRANSCRIPTIONAL REGULATOR, ICLR FAMILY"/>
    <property type="match status" value="1"/>
</dbReference>
<name>A0A6J4VEV0_9BACT</name>
<feature type="domain" description="IclR-ED" evidence="5">
    <location>
        <begin position="73"/>
        <end position="258"/>
    </location>
</feature>
<proteinExistence type="predicted"/>
<evidence type="ECO:0000259" key="5">
    <source>
        <dbReference type="PROSITE" id="PS51078"/>
    </source>
</evidence>
<reference evidence="6" key="1">
    <citation type="submission" date="2020-02" db="EMBL/GenBank/DDBJ databases">
        <authorList>
            <person name="Meier V. D."/>
        </authorList>
    </citation>
    <scope>NUCLEOTIDE SEQUENCE</scope>
    <source>
        <strain evidence="6">AVDCRST_MAG19</strain>
    </source>
</reference>
<dbReference type="InterPro" id="IPR029016">
    <property type="entry name" value="GAF-like_dom_sf"/>
</dbReference>
<dbReference type="InterPro" id="IPR036390">
    <property type="entry name" value="WH_DNA-bd_sf"/>
</dbReference>
<dbReference type="FunFam" id="1.10.10.10:FF:000056">
    <property type="entry name" value="IclR family transcriptional regulator"/>
    <property type="match status" value="1"/>
</dbReference>
<accession>A0A6J4VEV0</accession>
<dbReference type="SMART" id="SM00346">
    <property type="entry name" value="HTH_ICLR"/>
    <property type="match status" value="1"/>
</dbReference>
<dbReference type="InterPro" id="IPR036388">
    <property type="entry name" value="WH-like_DNA-bd_sf"/>
</dbReference>
<evidence type="ECO:0000256" key="2">
    <source>
        <dbReference type="ARBA" id="ARBA00023125"/>
    </source>
</evidence>
<evidence type="ECO:0000256" key="3">
    <source>
        <dbReference type="ARBA" id="ARBA00023163"/>
    </source>
</evidence>
<sequence length="269" mass="28214">MATDATKYRIDSVSHAAEILCAFLRPPHRFGLTELTDATGLTKNQAFRMLRTLEPAGFVVQDGATKTYRLGSRIVDLAAFAVHGTGLVHAAAPVLDAVAAETGETVNLITRLDDRSAICVDTRDSRQRLRITASVGARFALHAGASPKLLLAFSPRPTIAAYLRDCAPFPAFTAKTITDPAPLLAELDRIGARGYAVSNEEIDKGICSIAAPVRDGAGAVIAGVSVAAPTIRSGPDDRQRNTDAVLAAARRISAQLAGTDPDGGSPPHP</sequence>
<evidence type="ECO:0000259" key="4">
    <source>
        <dbReference type="PROSITE" id="PS51077"/>
    </source>
</evidence>